<dbReference type="AlphaFoldDB" id="A0A9W8HP82"/>
<keyword evidence="2" id="KW-1185">Reference proteome</keyword>
<evidence type="ECO:0000313" key="1">
    <source>
        <dbReference type="EMBL" id="KAJ2796091.1"/>
    </source>
</evidence>
<dbReference type="EMBL" id="JANBUO010002000">
    <property type="protein sequence ID" value="KAJ2796091.1"/>
    <property type="molecule type" value="Genomic_DNA"/>
</dbReference>
<dbReference type="OrthoDB" id="5584915at2759"/>
<evidence type="ECO:0000313" key="2">
    <source>
        <dbReference type="Proteomes" id="UP001140094"/>
    </source>
</evidence>
<dbReference type="Proteomes" id="UP001140094">
    <property type="component" value="Unassembled WGS sequence"/>
</dbReference>
<gene>
    <name evidence="1" type="ORF">H4R20_005652</name>
</gene>
<sequence length="559" mass="64510">MEDISEWDSFSQRLAWFLSQVVDLWINGIEYEQLSDEQKLEFSKISAMKEAWLKEIDFDNPAHDQDKWAHYADVACNILGGISKCLPNADCRRYIFLADNYDSPLRVSHHKPWADQARRAYVPLIRQLLSSDIFVKCMVVGTFCYPLKVDDECDVNDMFSVSLNANRFYRGDNDTQPSDKPRSEAVASIFGLTSAQVTELAKAMDTPNSGFKSRLEVVVEGALHYSGGYDFGMEGMRYNEREVRYFLERCKRSTAETVYLFLTRSIYIHPAASLLAYERRAEMILLTSKLIHDFNTKDSGCHILHEDRLDYYSSQPDEFKMGNYIFQPEFVPWPEDSLPEINDFVNLMIHIGYLNVGSGNVLHTPSGKHRHMWERIQLLETFATINRVEQDTQRHQLIDSLYSGDTDELLEAFRSGITALHESNLTCSPNTRIEFACRYLICMLNMPKYHIISRPNVEFDYKFFSQLHSGKSQWEIALVPFGRYLQKLLLVFHIEHLVAENAENNEELLKQLAQCCLDKVAYQENVSSTNNSLRIDLGVAIGQDDVAIRHRCYGDFESI</sequence>
<organism evidence="1 2">
    <name type="scientific">Coemansia guatemalensis</name>
    <dbReference type="NCBI Taxonomy" id="2761395"/>
    <lineage>
        <taxon>Eukaryota</taxon>
        <taxon>Fungi</taxon>
        <taxon>Fungi incertae sedis</taxon>
        <taxon>Zoopagomycota</taxon>
        <taxon>Kickxellomycotina</taxon>
        <taxon>Kickxellomycetes</taxon>
        <taxon>Kickxellales</taxon>
        <taxon>Kickxellaceae</taxon>
        <taxon>Coemansia</taxon>
    </lineage>
</organism>
<comment type="caution">
    <text evidence="1">The sequence shown here is derived from an EMBL/GenBank/DDBJ whole genome shotgun (WGS) entry which is preliminary data.</text>
</comment>
<reference evidence="1" key="1">
    <citation type="submission" date="2022-07" db="EMBL/GenBank/DDBJ databases">
        <title>Phylogenomic reconstructions and comparative analyses of Kickxellomycotina fungi.</title>
        <authorList>
            <person name="Reynolds N.K."/>
            <person name="Stajich J.E."/>
            <person name="Barry K."/>
            <person name="Grigoriev I.V."/>
            <person name="Crous P."/>
            <person name="Smith M.E."/>
        </authorList>
    </citation>
    <scope>NUCLEOTIDE SEQUENCE</scope>
    <source>
        <strain evidence="1">NRRL 1565</strain>
    </source>
</reference>
<name>A0A9W8HP82_9FUNG</name>
<protein>
    <submittedName>
        <fullName evidence="1">Uncharacterized protein</fullName>
    </submittedName>
</protein>
<accession>A0A9W8HP82</accession>
<proteinExistence type="predicted"/>